<organism evidence="2 3">
    <name type="scientific">Leptospira ainlahdjerensis</name>
    <dbReference type="NCBI Taxonomy" id="2810033"/>
    <lineage>
        <taxon>Bacteria</taxon>
        <taxon>Pseudomonadati</taxon>
        <taxon>Spirochaetota</taxon>
        <taxon>Spirochaetia</taxon>
        <taxon>Leptospirales</taxon>
        <taxon>Leptospiraceae</taxon>
        <taxon>Leptospira</taxon>
    </lineage>
</organism>
<comment type="caution">
    <text evidence="2">The sequence shown here is derived from an EMBL/GenBank/DDBJ whole genome shotgun (WGS) entry which is preliminary data.</text>
</comment>
<evidence type="ECO:0000256" key="1">
    <source>
        <dbReference type="SAM" id="Phobius"/>
    </source>
</evidence>
<protein>
    <submittedName>
        <fullName evidence="2">Uncharacterized protein</fullName>
    </submittedName>
</protein>
<feature type="transmembrane region" description="Helical" evidence="1">
    <location>
        <begin position="6"/>
        <end position="26"/>
    </location>
</feature>
<keyword evidence="1" id="KW-1133">Transmembrane helix</keyword>
<dbReference type="EMBL" id="JAFFPU010000028">
    <property type="protein sequence ID" value="MBM9576938.1"/>
    <property type="molecule type" value="Genomic_DNA"/>
</dbReference>
<keyword evidence="3" id="KW-1185">Reference proteome</keyword>
<name>A0ABS2UBK5_9LEPT</name>
<dbReference type="RefSeq" id="WP_205279080.1">
    <property type="nucleotide sequence ID" value="NZ_JAFFPU010000028.1"/>
</dbReference>
<accession>A0ABS2UBK5</accession>
<reference evidence="2 3" key="1">
    <citation type="submission" date="2021-02" db="EMBL/GenBank/DDBJ databases">
        <title>Leptospira ainlahdjerensis sp. nov., Leptospira ainazelensis sp. nov., Leptospira abararensis sp. nov. and Leptospira chreensis sp. nov., four new species isolated from water sources in Algeria.</title>
        <authorList>
            <person name="Amara Korba A."/>
            <person name="Kainiu M."/>
            <person name="Vincent A.T."/>
            <person name="Mariet J.-F."/>
            <person name="Veyrier F.J."/>
            <person name="Goarant C."/>
            <person name="Picardeau M."/>
        </authorList>
    </citation>
    <scope>NUCLEOTIDE SEQUENCE [LARGE SCALE GENOMIC DNA]</scope>
    <source>
        <strain evidence="2 3">201903070</strain>
    </source>
</reference>
<evidence type="ECO:0000313" key="2">
    <source>
        <dbReference type="EMBL" id="MBM9576938.1"/>
    </source>
</evidence>
<keyword evidence="1" id="KW-0812">Transmembrane</keyword>
<sequence>MIKTGLLILSIFLNILFILRGIYTLLDGYPETPNGKIGILKKDLSIGKFDKNAKLFKLPKGLVVRDASASGMGYFEPKRFKIVVTSDREDLVDYEVDEKELSNFNGEYYSAK</sequence>
<keyword evidence="1" id="KW-0472">Membrane</keyword>
<gene>
    <name evidence="2" type="ORF">JWG45_07205</name>
</gene>
<evidence type="ECO:0000313" key="3">
    <source>
        <dbReference type="Proteomes" id="UP000724686"/>
    </source>
</evidence>
<proteinExistence type="predicted"/>
<dbReference type="Proteomes" id="UP000724686">
    <property type="component" value="Unassembled WGS sequence"/>
</dbReference>